<evidence type="ECO:0000313" key="2">
    <source>
        <dbReference type="EMBL" id="SDM64737.1"/>
    </source>
</evidence>
<proteinExistence type="predicted"/>
<reference evidence="2 3" key="1">
    <citation type="submission" date="2016-10" db="EMBL/GenBank/DDBJ databases">
        <authorList>
            <person name="de Groot N.N."/>
        </authorList>
    </citation>
    <scope>NUCLEOTIDE SEQUENCE [LARGE SCALE GENOMIC DNA]</scope>
    <source>
        <strain evidence="2 3">DSM 16077</strain>
    </source>
</reference>
<sequence length="158" mass="16766">MKHSTALPIRSVLTLGLALGLMLAPGEMALAKSGGGGGGDAAPAEDSRHRSVTSSDNYLPLPPLMATVQANYRARGNLQIEAGLEVEDSRLRRQVEQAMPRLRNAYVTALSVYTGVNYRYGAVPDADRIAQLLQDATDMTLGTDGARVLIGMVIVNSD</sequence>
<feature type="region of interest" description="Disordered" evidence="1">
    <location>
        <begin position="32"/>
        <end position="58"/>
    </location>
</feature>
<accession>A0A1G9UY32</accession>
<dbReference type="RefSeq" id="WP_143024135.1">
    <property type="nucleotide sequence ID" value="NZ_FNHG01000017.1"/>
</dbReference>
<organism evidence="2 3">
    <name type="scientific">Maricaulis salignorans</name>
    <dbReference type="NCBI Taxonomy" id="144026"/>
    <lineage>
        <taxon>Bacteria</taxon>
        <taxon>Pseudomonadati</taxon>
        <taxon>Pseudomonadota</taxon>
        <taxon>Alphaproteobacteria</taxon>
        <taxon>Maricaulales</taxon>
        <taxon>Maricaulaceae</taxon>
        <taxon>Maricaulis</taxon>
    </lineage>
</organism>
<protein>
    <recommendedName>
        <fullName evidence="4">Tat pathway signal protein</fullName>
    </recommendedName>
</protein>
<name>A0A1G9UY32_9PROT</name>
<dbReference type="OrthoDB" id="7173442at2"/>
<dbReference type="EMBL" id="FNHG01000017">
    <property type="protein sequence ID" value="SDM64737.1"/>
    <property type="molecule type" value="Genomic_DNA"/>
</dbReference>
<dbReference type="AlphaFoldDB" id="A0A1G9UY32"/>
<keyword evidence="3" id="KW-1185">Reference proteome</keyword>
<evidence type="ECO:0000313" key="3">
    <source>
        <dbReference type="Proteomes" id="UP000199759"/>
    </source>
</evidence>
<evidence type="ECO:0008006" key="4">
    <source>
        <dbReference type="Google" id="ProtNLM"/>
    </source>
</evidence>
<dbReference type="Proteomes" id="UP000199759">
    <property type="component" value="Unassembled WGS sequence"/>
</dbReference>
<gene>
    <name evidence="2" type="ORF">SAMN04488568_1172</name>
</gene>
<evidence type="ECO:0000256" key="1">
    <source>
        <dbReference type="SAM" id="MobiDB-lite"/>
    </source>
</evidence>